<dbReference type="SUPFAM" id="SSF53756">
    <property type="entry name" value="UDP-Glycosyltransferase/glycogen phosphorylase"/>
    <property type="match status" value="1"/>
</dbReference>
<comment type="similarity">
    <text evidence="1">Belongs to the UDP-glycosyltransferase family.</text>
</comment>
<protein>
    <submittedName>
        <fullName evidence="2">Uncharacterized protein</fullName>
    </submittedName>
</protein>
<dbReference type="Gene3D" id="3.40.50.2000">
    <property type="entry name" value="Glycogen Phosphorylase B"/>
    <property type="match status" value="2"/>
</dbReference>
<dbReference type="PANTHER" id="PTHR11926">
    <property type="entry name" value="GLUCOSYL/GLUCURONOSYL TRANSFERASES"/>
    <property type="match status" value="1"/>
</dbReference>
<name>A0AAV5FYT7_ELECO</name>
<dbReference type="Proteomes" id="UP001054889">
    <property type="component" value="Unassembled WGS sequence"/>
</dbReference>
<organism evidence="2 3">
    <name type="scientific">Eleusine coracana subsp. coracana</name>
    <dbReference type="NCBI Taxonomy" id="191504"/>
    <lineage>
        <taxon>Eukaryota</taxon>
        <taxon>Viridiplantae</taxon>
        <taxon>Streptophyta</taxon>
        <taxon>Embryophyta</taxon>
        <taxon>Tracheophyta</taxon>
        <taxon>Spermatophyta</taxon>
        <taxon>Magnoliopsida</taxon>
        <taxon>Liliopsida</taxon>
        <taxon>Poales</taxon>
        <taxon>Poaceae</taxon>
        <taxon>PACMAD clade</taxon>
        <taxon>Chloridoideae</taxon>
        <taxon>Cynodonteae</taxon>
        <taxon>Eleusininae</taxon>
        <taxon>Eleusine</taxon>
    </lineage>
</organism>
<reference evidence="2" key="1">
    <citation type="journal article" date="2018" name="DNA Res.">
        <title>Multiple hybrid de novo genome assembly of finger millet, an orphan allotetraploid crop.</title>
        <authorList>
            <person name="Hatakeyama M."/>
            <person name="Aluri S."/>
            <person name="Balachadran M.T."/>
            <person name="Sivarajan S.R."/>
            <person name="Patrignani A."/>
            <person name="Gruter S."/>
            <person name="Poveda L."/>
            <person name="Shimizu-Inatsugi R."/>
            <person name="Baeten J."/>
            <person name="Francoijs K.J."/>
            <person name="Nataraja K.N."/>
            <person name="Reddy Y.A.N."/>
            <person name="Phadnis S."/>
            <person name="Ravikumar R.L."/>
            <person name="Schlapbach R."/>
            <person name="Sreeman S.M."/>
            <person name="Shimizu K.K."/>
        </authorList>
    </citation>
    <scope>NUCLEOTIDE SEQUENCE</scope>
</reference>
<dbReference type="GO" id="GO:0080043">
    <property type="term" value="F:quercetin 3-O-glucosyltransferase activity"/>
    <property type="evidence" value="ECO:0007669"/>
    <property type="project" value="TreeGrafter"/>
</dbReference>
<evidence type="ECO:0000313" key="3">
    <source>
        <dbReference type="Proteomes" id="UP001054889"/>
    </source>
</evidence>
<comment type="caution">
    <text evidence="2">The sequence shown here is derived from an EMBL/GenBank/DDBJ whole genome shotgun (WGS) entry which is preliminary data.</text>
</comment>
<dbReference type="PANTHER" id="PTHR11926:SF1374">
    <property type="entry name" value="UDP-GLYCOSYLTRANSFERASE 76F1-RELATED"/>
    <property type="match status" value="1"/>
</dbReference>
<keyword evidence="3" id="KW-1185">Reference proteome</keyword>
<dbReference type="AlphaFoldDB" id="A0AAV5FYT7"/>
<reference evidence="2" key="2">
    <citation type="submission" date="2021-12" db="EMBL/GenBank/DDBJ databases">
        <title>Resequencing data analysis of finger millet.</title>
        <authorList>
            <person name="Hatakeyama M."/>
            <person name="Aluri S."/>
            <person name="Balachadran M.T."/>
            <person name="Sivarajan S.R."/>
            <person name="Poveda L."/>
            <person name="Shimizu-Inatsugi R."/>
            <person name="Schlapbach R."/>
            <person name="Sreeman S.M."/>
            <person name="Shimizu K.K."/>
        </authorList>
    </citation>
    <scope>NUCLEOTIDE SEQUENCE</scope>
</reference>
<sequence length="103" mass="11483">MSGSVIYVSFGSVAVMDPNEFLDLARGLADSQCPFLWVVRPSLIRGFESGLILALGDQFENDRFVCDVWRVGTDVEVGTQLERTRIKTAIEKLLDNQEGKELC</sequence>
<dbReference type="GO" id="GO:0080044">
    <property type="term" value="F:quercetin 7-O-glucosyltransferase activity"/>
    <property type="evidence" value="ECO:0007669"/>
    <property type="project" value="TreeGrafter"/>
</dbReference>
<proteinExistence type="inferred from homology"/>
<gene>
    <name evidence="2" type="primary">gb29335</name>
    <name evidence="2" type="ORF">PR202_gb29335</name>
</gene>
<accession>A0AAV5FYT7</accession>
<evidence type="ECO:0000313" key="2">
    <source>
        <dbReference type="EMBL" id="GJN40157.1"/>
    </source>
</evidence>
<dbReference type="EMBL" id="BQKI01000104">
    <property type="protein sequence ID" value="GJN40157.1"/>
    <property type="molecule type" value="Genomic_DNA"/>
</dbReference>
<evidence type="ECO:0000256" key="1">
    <source>
        <dbReference type="ARBA" id="ARBA00009995"/>
    </source>
</evidence>